<evidence type="ECO:0000313" key="2">
    <source>
        <dbReference type="EMBL" id="ESO93037.1"/>
    </source>
</evidence>
<feature type="non-terminal residue" evidence="2">
    <location>
        <position position="79"/>
    </location>
</feature>
<dbReference type="Proteomes" id="UP000030746">
    <property type="component" value="Unassembled WGS sequence"/>
</dbReference>
<dbReference type="AlphaFoldDB" id="V4A8H3"/>
<dbReference type="CTD" id="20252308"/>
<dbReference type="KEGG" id="lgi:LOTGIDRAFT_77934"/>
<sequence>CITDHPRMEPLCFNQFVLEVAWLGYKQQYGENAFSDRQDERYRHIAYRKFVRWCWGYLGKDFRVVLPACVVCCIRAHFP</sequence>
<dbReference type="EMBL" id="KB201977">
    <property type="protein sequence ID" value="ESO93037.1"/>
    <property type="molecule type" value="Genomic_DNA"/>
</dbReference>
<feature type="domain" description="P2X purinoreceptor 7 intracellular" evidence="1">
    <location>
        <begin position="1"/>
        <end position="79"/>
    </location>
</feature>
<dbReference type="PANTHER" id="PTHR36981">
    <property type="entry name" value="ZGC:195170"/>
    <property type="match status" value="1"/>
</dbReference>
<organism evidence="2 3">
    <name type="scientific">Lottia gigantea</name>
    <name type="common">Giant owl limpet</name>
    <dbReference type="NCBI Taxonomy" id="225164"/>
    <lineage>
        <taxon>Eukaryota</taxon>
        <taxon>Metazoa</taxon>
        <taxon>Spiralia</taxon>
        <taxon>Lophotrochozoa</taxon>
        <taxon>Mollusca</taxon>
        <taxon>Gastropoda</taxon>
        <taxon>Patellogastropoda</taxon>
        <taxon>Lottioidea</taxon>
        <taxon>Lottiidae</taxon>
        <taxon>Lottia</taxon>
    </lineage>
</organism>
<evidence type="ECO:0000259" key="1">
    <source>
        <dbReference type="Pfam" id="PF20478"/>
    </source>
</evidence>
<dbReference type="OrthoDB" id="5955457at2759"/>
<reference evidence="2 3" key="1">
    <citation type="journal article" date="2013" name="Nature">
        <title>Insights into bilaterian evolution from three spiralian genomes.</title>
        <authorList>
            <person name="Simakov O."/>
            <person name="Marletaz F."/>
            <person name="Cho S.J."/>
            <person name="Edsinger-Gonzales E."/>
            <person name="Havlak P."/>
            <person name="Hellsten U."/>
            <person name="Kuo D.H."/>
            <person name="Larsson T."/>
            <person name="Lv J."/>
            <person name="Arendt D."/>
            <person name="Savage R."/>
            <person name="Osoegawa K."/>
            <person name="de Jong P."/>
            <person name="Grimwood J."/>
            <person name="Chapman J.A."/>
            <person name="Shapiro H."/>
            <person name="Aerts A."/>
            <person name="Otillar R.P."/>
            <person name="Terry A.Y."/>
            <person name="Boore J.L."/>
            <person name="Grigoriev I.V."/>
            <person name="Lindberg D.R."/>
            <person name="Seaver E.C."/>
            <person name="Weisblat D.A."/>
            <person name="Putnam N.H."/>
            <person name="Rokhsar D.S."/>
        </authorList>
    </citation>
    <scope>NUCLEOTIDE SEQUENCE [LARGE SCALE GENOMIC DNA]</scope>
</reference>
<dbReference type="HOGENOM" id="CLU_100750_1_0_1"/>
<dbReference type="PANTHER" id="PTHR36981:SF1">
    <property type="entry name" value="P2X PURINORECEPTOR 7 INTRACELLULAR DOMAIN-CONTAINING PROTEIN"/>
    <property type="match status" value="1"/>
</dbReference>
<keyword evidence="3" id="KW-1185">Reference proteome</keyword>
<dbReference type="OMA" id="CENDNYV"/>
<protein>
    <recommendedName>
        <fullName evidence="1">P2X purinoreceptor 7 intracellular domain-containing protein</fullName>
    </recommendedName>
</protein>
<dbReference type="RefSeq" id="XP_009056162.1">
    <property type="nucleotide sequence ID" value="XM_009057914.1"/>
</dbReference>
<dbReference type="GeneID" id="20252308"/>
<accession>V4A8H3</accession>
<evidence type="ECO:0000313" key="3">
    <source>
        <dbReference type="Proteomes" id="UP000030746"/>
    </source>
</evidence>
<name>V4A8H3_LOTGI</name>
<dbReference type="Pfam" id="PF20478">
    <property type="entry name" value="P2RX7_C"/>
    <property type="match status" value="1"/>
</dbReference>
<proteinExistence type="predicted"/>
<feature type="non-terminal residue" evidence="2">
    <location>
        <position position="1"/>
    </location>
</feature>
<dbReference type="InterPro" id="IPR046815">
    <property type="entry name" value="P2RX7_C"/>
</dbReference>
<gene>
    <name evidence="2" type="ORF">LOTGIDRAFT_77934</name>
</gene>